<proteinExistence type="predicted"/>
<reference evidence="1 2" key="1">
    <citation type="submission" date="2020-04" db="EMBL/GenBank/DDBJ databases">
        <authorList>
            <person name="Klaysubun C."/>
            <person name="Duangmal K."/>
            <person name="Lipun K."/>
        </authorList>
    </citation>
    <scope>NUCLEOTIDE SEQUENCE [LARGE SCALE GENOMIC DNA]</scope>
    <source>
        <strain evidence="1 2">K10HN5</strain>
    </source>
</reference>
<evidence type="ECO:0000313" key="2">
    <source>
        <dbReference type="Proteomes" id="UP000820669"/>
    </source>
</evidence>
<dbReference type="EMBL" id="JAAXLA010000037">
    <property type="protein sequence ID" value="NMH99497.1"/>
    <property type="molecule type" value="Genomic_DNA"/>
</dbReference>
<dbReference type="Proteomes" id="UP000820669">
    <property type="component" value="Unassembled WGS sequence"/>
</dbReference>
<dbReference type="InterPro" id="IPR042261">
    <property type="entry name" value="Lsr2-like_dimerization"/>
</dbReference>
<gene>
    <name evidence="1" type="ORF">HF526_19570</name>
</gene>
<protein>
    <recommendedName>
        <fullName evidence="3">Lsr2 protein</fullName>
    </recommendedName>
</protein>
<dbReference type="Gene3D" id="3.30.60.230">
    <property type="entry name" value="Lsr2, dimerization domain"/>
    <property type="match status" value="1"/>
</dbReference>
<dbReference type="RefSeq" id="WP_169382984.1">
    <property type="nucleotide sequence ID" value="NZ_JAAXLA010000037.1"/>
</dbReference>
<keyword evidence="2" id="KW-1185">Reference proteome</keyword>
<name>A0ABX1SF23_9PSEU</name>
<comment type="caution">
    <text evidence="1">The sequence shown here is derived from an EMBL/GenBank/DDBJ whole genome shotgun (WGS) entry which is preliminary data.</text>
</comment>
<evidence type="ECO:0008006" key="3">
    <source>
        <dbReference type="Google" id="ProtNLM"/>
    </source>
</evidence>
<organism evidence="1 2">
    <name type="scientific">Pseudonocardia acidicola</name>
    <dbReference type="NCBI Taxonomy" id="2724939"/>
    <lineage>
        <taxon>Bacteria</taxon>
        <taxon>Bacillati</taxon>
        <taxon>Actinomycetota</taxon>
        <taxon>Actinomycetes</taxon>
        <taxon>Pseudonocardiales</taxon>
        <taxon>Pseudonocardiaceae</taxon>
        <taxon>Pseudonocardia</taxon>
    </lineage>
</organism>
<accession>A0ABX1SF23</accession>
<evidence type="ECO:0000313" key="1">
    <source>
        <dbReference type="EMBL" id="NMH99497.1"/>
    </source>
</evidence>
<sequence length="114" mass="12518">MGVRQIRYCDISGTEPAESHEINIDQMRIEIDLSGAEYERLLEILGPYIDAGRVEAAARNVRTARPGGAGGSSALTPDERARLKQWAASAGIDLPPKGRFKRAIIDQWRAQDQG</sequence>